<feature type="transmembrane region" description="Helical" evidence="12">
    <location>
        <begin position="246"/>
        <end position="267"/>
    </location>
</feature>
<dbReference type="InterPro" id="IPR036179">
    <property type="entry name" value="Ig-like_dom_sf"/>
</dbReference>
<dbReference type="InterPro" id="IPR051713">
    <property type="entry name" value="T-cell_Activation_Regulation"/>
</dbReference>
<comment type="subcellular location">
    <subcellularLocation>
        <location evidence="1">Cell membrane</location>
        <topology evidence="1">Single-pass type I membrane protein</topology>
    </subcellularLocation>
</comment>
<name>A0AAD7WVA3_9TELE</name>
<gene>
    <name evidence="15" type="ORF">AAFF_G00187880</name>
</gene>
<evidence type="ECO:0000256" key="2">
    <source>
        <dbReference type="ARBA" id="ARBA00022475"/>
    </source>
</evidence>
<dbReference type="SUPFAM" id="SSF48726">
    <property type="entry name" value="Immunoglobulin"/>
    <property type="match status" value="1"/>
</dbReference>
<evidence type="ECO:0000313" key="16">
    <source>
        <dbReference type="Proteomes" id="UP001221898"/>
    </source>
</evidence>
<dbReference type="GO" id="GO:0042130">
    <property type="term" value="P:negative regulation of T cell proliferation"/>
    <property type="evidence" value="ECO:0007669"/>
    <property type="project" value="TreeGrafter"/>
</dbReference>
<keyword evidence="2" id="KW-1003">Cell membrane</keyword>
<dbReference type="GO" id="GO:0006955">
    <property type="term" value="P:immune response"/>
    <property type="evidence" value="ECO:0007669"/>
    <property type="project" value="TreeGrafter"/>
</dbReference>
<sequence>MMQGLIQMSFLACCCMLSRFVCQASRPQLGNKTQEEVHAEVGGHVRLPCNHQVQGRLELMYMQKTLTKSHPALVNGYHAKNISPHAMFKGRTTVDPNCTWVDLSDVRVKDEGKYECIIRIHDAKEVKTLILNLKVTANYSDPVVTVTHSNGSDSSRGCLVTCSSSGGYPNARVEFNSLPKMNRTHWMEENESSVQNPVTALYAVSRSVYINCSRPLKLSCTVGGAMSQQLEICNTEHHPGPYHFDAIIITASVLTAILFILVLAIMVKKRKSVTVTGTPGVEAGTDQHELHPLTTH</sequence>
<dbReference type="PANTHER" id="PTHR25466:SF2">
    <property type="entry name" value="T-LYMPHOCYTE ACTIVATION ANTIGEN CD86"/>
    <property type="match status" value="1"/>
</dbReference>
<feature type="region of interest" description="Disordered" evidence="11">
    <location>
        <begin position="277"/>
        <end position="296"/>
    </location>
</feature>
<keyword evidence="6 12" id="KW-0472">Membrane</keyword>
<evidence type="ECO:0000256" key="12">
    <source>
        <dbReference type="SAM" id="Phobius"/>
    </source>
</evidence>
<keyword evidence="4 13" id="KW-0732">Signal</keyword>
<dbReference type="GO" id="GO:0042102">
    <property type="term" value="P:positive regulation of T cell proliferation"/>
    <property type="evidence" value="ECO:0007669"/>
    <property type="project" value="TreeGrafter"/>
</dbReference>
<feature type="domain" description="Immunoglobulin V-set" evidence="14">
    <location>
        <begin position="33"/>
        <end position="135"/>
    </location>
</feature>
<dbReference type="GO" id="GO:0009897">
    <property type="term" value="C:external side of plasma membrane"/>
    <property type="evidence" value="ECO:0007669"/>
    <property type="project" value="TreeGrafter"/>
</dbReference>
<evidence type="ECO:0000256" key="8">
    <source>
        <dbReference type="ARBA" id="ARBA00023170"/>
    </source>
</evidence>
<evidence type="ECO:0000256" key="13">
    <source>
        <dbReference type="SAM" id="SignalP"/>
    </source>
</evidence>
<keyword evidence="8" id="KW-0675">Receptor</keyword>
<dbReference type="GO" id="GO:0071222">
    <property type="term" value="P:cellular response to lipopolysaccharide"/>
    <property type="evidence" value="ECO:0007669"/>
    <property type="project" value="TreeGrafter"/>
</dbReference>
<evidence type="ECO:0000256" key="1">
    <source>
        <dbReference type="ARBA" id="ARBA00004251"/>
    </source>
</evidence>
<accession>A0AAD7WVA3</accession>
<evidence type="ECO:0000259" key="14">
    <source>
        <dbReference type="Pfam" id="PF07686"/>
    </source>
</evidence>
<dbReference type="EMBL" id="JAINUG010000025">
    <property type="protein sequence ID" value="KAJ8410831.1"/>
    <property type="molecule type" value="Genomic_DNA"/>
</dbReference>
<organism evidence="15 16">
    <name type="scientific">Aldrovandia affinis</name>
    <dbReference type="NCBI Taxonomy" id="143900"/>
    <lineage>
        <taxon>Eukaryota</taxon>
        <taxon>Metazoa</taxon>
        <taxon>Chordata</taxon>
        <taxon>Craniata</taxon>
        <taxon>Vertebrata</taxon>
        <taxon>Euteleostomi</taxon>
        <taxon>Actinopterygii</taxon>
        <taxon>Neopterygii</taxon>
        <taxon>Teleostei</taxon>
        <taxon>Notacanthiformes</taxon>
        <taxon>Halosauridae</taxon>
        <taxon>Aldrovandia</taxon>
    </lineage>
</organism>
<evidence type="ECO:0000256" key="4">
    <source>
        <dbReference type="ARBA" id="ARBA00022729"/>
    </source>
</evidence>
<keyword evidence="7" id="KW-1015">Disulfide bond</keyword>
<dbReference type="AlphaFoldDB" id="A0AAD7WVA3"/>
<reference evidence="15" key="1">
    <citation type="journal article" date="2023" name="Science">
        <title>Genome structures resolve the early diversification of teleost fishes.</title>
        <authorList>
            <person name="Parey E."/>
            <person name="Louis A."/>
            <person name="Montfort J."/>
            <person name="Bouchez O."/>
            <person name="Roques C."/>
            <person name="Iampietro C."/>
            <person name="Lluch J."/>
            <person name="Castinel A."/>
            <person name="Donnadieu C."/>
            <person name="Desvignes T."/>
            <person name="Floi Bucao C."/>
            <person name="Jouanno E."/>
            <person name="Wen M."/>
            <person name="Mejri S."/>
            <person name="Dirks R."/>
            <person name="Jansen H."/>
            <person name="Henkel C."/>
            <person name="Chen W.J."/>
            <person name="Zahm M."/>
            <person name="Cabau C."/>
            <person name="Klopp C."/>
            <person name="Thompson A.W."/>
            <person name="Robinson-Rechavi M."/>
            <person name="Braasch I."/>
            <person name="Lecointre G."/>
            <person name="Bobe J."/>
            <person name="Postlethwait J.H."/>
            <person name="Berthelot C."/>
            <person name="Roest Crollius H."/>
            <person name="Guiguen Y."/>
        </authorList>
    </citation>
    <scope>NUCLEOTIDE SEQUENCE</scope>
    <source>
        <strain evidence="15">NC1722</strain>
    </source>
</reference>
<dbReference type="PANTHER" id="PTHR25466">
    <property type="entry name" value="T-LYMPHOCYTE ACTIVATION ANTIGEN"/>
    <property type="match status" value="1"/>
</dbReference>
<feature type="compositionally biased region" description="Basic and acidic residues" evidence="11">
    <location>
        <begin position="285"/>
        <end position="296"/>
    </location>
</feature>
<feature type="chain" id="PRO_5042153389" description="Immunoglobulin V-set domain-containing protein" evidence="13">
    <location>
        <begin position="24"/>
        <end position="296"/>
    </location>
</feature>
<keyword evidence="16" id="KW-1185">Reference proteome</keyword>
<evidence type="ECO:0000256" key="7">
    <source>
        <dbReference type="ARBA" id="ARBA00023157"/>
    </source>
</evidence>
<proteinExistence type="predicted"/>
<dbReference type="GO" id="GO:0007166">
    <property type="term" value="P:cell surface receptor signaling pathway"/>
    <property type="evidence" value="ECO:0007669"/>
    <property type="project" value="TreeGrafter"/>
</dbReference>
<protein>
    <recommendedName>
        <fullName evidence="14">Immunoglobulin V-set domain-containing protein</fullName>
    </recommendedName>
</protein>
<evidence type="ECO:0000256" key="9">
    <source>
        <dbReference type="ARBA" id="ARBA00023180"/>
    </source>
</evidence>
<keyword evidence="10" id="KW-0393">Immunoglobulin domain</keyword>
<feature type="signal peptide" evidence="13">
    <location>
        <begin position="1"/>
        <end position="23"/>
    </location>
</feature>
<evidence type="ECO:0000256" key="11">
    <source>
        <dbReference type="SAM" id="MobiDB-lite"/>
    </source>
</evidence>
<evidence type="ECO:0000313" key="15">
    <source>
        <dbReference type="EMBL" id="KAJ8410831.1"/>
    </source>
</evidence>
<dbReference type="GO" id="GO:0031295">
    <property type="term" value="P:T cell costimulation"/>
    <property type="evidence" value="ECO:0007669"/>
    <property type="project" value="TreeGrafter"/>
</dbReference>
<dbReference type="Proteomes" id="UP001221898">
    <property type="component" value="Unassembled WGS sequence"/>
</dbReference>
<dbReference type="InterPro" id="IPR013106">
    <property type="entry name" value="Ig_V-set"/>
</dbReference>
<dbReference type="InterPro" id="IPR013783">
    <property type="entry name" value="Ig-like_fold"/>
</dbReference>
<evidence type="ECO:0000256" key="3">
    <source>
        <dbReference type="ARBA" id="ARBA00022692"/>
    </source>
</evidence>
<keyword evidence="3 12" id="KW-0812">Transmembrane</keyword>
<keyword evidence="5 12" id="KW-1133">Transmembrane helix</keyword>
<keyword evidence="9" id="KW-0325">Glycoprotein</keyword>
<evidence type="ECO:0000256" key="10">
    <source>
        <dbReference type="ARBA" id="ARBA00023319"/>
    </source>
</evidence>
<dbReference type="Gene3D" id="2.60.40.10">
    <property type="entry name" value="Immunoglobulins"/>
    <property type="match status" value="2"/>
</dbReference>
<evidence type="ECO:0000256" key="6">
    <source>
        <dbReference type="ARBA" id="ARBA00023136"/>
    </source>
</evidence>
<dbReference type="Pfam" id="PF07686">
    <property type="entry name" value="V-set"/>
    <property type="match status" value="1"/>
</dbReference>
<comment type="caution">
    <text evidence="15">The sequence shown here is derived from an EMBL/GenBank/DDBJ whole genome shotgun (WGS) entry which is preliminary data.</text>
</comment>
<evidence type="ECO:0000256" key="5">
    <source>
        <dbReference type="ARBA" id="ARBA00022989"/>
    </source>
</evidence>